<evidence type="ECO:0000256" key="2">
    <source>
        <dbReference type="SAM" id="SignalP"/>
    </source>
</evidence>
<dbReference type="RefSeq" id="WP_321392336.1">
    <property type="nucleotide sequence ID" value="NZ_CP139487.1"/>
</dbReference>
<name>A0AAX4HLN1_9BACT</name>
<sequence>MKKLNLGVILALTAALTSCSMFKSSSPSQSGSGTPKSAQVQTEQKNKEVYDKANSLTNGWPQASITAAREMVEKHGDPQEVTSEELIWRNVAPFKKIVVHKTVYNHKFPLMHQNALEHVVDYRAPVSKIDDIWRYNGSVVLDRTKGEMSSFSNTEAGNILALNLAHDIMTGKRGADNARVTYGKETLNYLNGNKTAMTQVLTFGGQYETADAGESVTNKIRWQGLEPARRSPAAPQTSTLRQAEEERPKTKR</sequence>
<dbReference type="EMBL" id="CP139487">
    <property type="protein sequence ID" value="WPU64136.1"/>
    <property type="molecule type" value="Genomic_DNA"/>
</dbReference>
<feature type="compositionally biased region" description="Low complexity" evidence="1">
    <location>
        <begin position="23"/>
        <end position="37"/>
    </location>
</feature>
<feature type="region of interest" description="Disordered" evidence="1">
    <location>
        <begin position="224"/>
        <end position="252"/>
    </location>
</feature>
<protein>
    <recommendedName>
        <fullName evidence="5">Lipoprotein</fullName>
    </recommendedName>
</protein>
<feature type="signal peptide" evidence="2">
    <location>
        <begin position="1"/>
        <end position="23"/>
    </location>
</feature>
<accession>A0AAX4HLN1</accession>
<organism evidence="3 4">
    <name type="scientific">Peredibacter starrii</name>
    <dbReference type="NCBI Taxonomy" id="28202"/>
    <lineage>
        <taxon>Bacteria</taxon>
        <taxon>Pseudomonadati</taxon>
        <taxon>Bdellovibrionota</taxon>
        <taxon>Bacteriovoracia</taxon>
        <taxon>Bacteriovoracales</taxon>
        <taxon>Bacteriovoracaceae</taxon>
        <taxon>Peredibacter</taxon>
    </lineage>
</organism>
<evidence type="ECO:0000256" key="1">
    <source>
        <dbReference type="SAM" id="MobiDB-lite"/>
    </source>
</evidence>
<evidence type="ECO:0000313" key="3">
    <source>
        <dbReference type="EMBL" id="WPU64136.1"/>
    </source>
</evidence>
<feature type="region of interest" description="Disordered" evidence="1">
    <location>
        <begin position="23"/>
        <end position="48"/>
    </location>
</feature>
<dbReference type="AlphaFoldDB" id="A0AAX4HLN1"/>
<feature type="compositionally biased region" description="Basic and acidic residues" evidence="1">
    <location>
        <begin position="242"/>
        <end position="252"/>
    </location>
</feature>
<dbReference type="Proteomes" id="UP001324634">
    <property type="component" value="Chromosome"/>
</dbReference>
<evidence type="ECO:0000313" key="4">
    <source>
        <dbReference type="Proteomes" id="UP001324634"/>
    </source>
</evidence>
<reference evidence="3 4" key="1">
    <citation type="submission" date="2023-11" db="EMBL/GenBank/DDBJ databases">
        <title>Peredibacter starrii A3.12.</title>
        <authorList>
            <person name="Mitchell R.J."/>
        </authorList>
    </citation>
    <scope>NUCLEOTIDE SEQUENCE [LARGE SCALE GENOMIC DNA]</scope>
    <source>
        <strain evidence="3 4">A3.12</strain>
    </source>
</reference>
<dbReference type="KEGG" id="psti:SOO65_15690"/>
<keyword evidence="2" id="KW-0732">Signal</keyword>
<evidence type="ECO:0008006" key="5">
    <source>
        <dbReference type="Google" id="ProtNLM"/>
    </source>
</evidence>
<keyword evidence="4" id="KW-1185">Reference proteome</keyword>
<gene>
    <name evidence="3" type="ORF">SOO65_15690</name>
</gene>
<dbReference type="PROSITE" id="PS51257">
    <property type="entry name" value="PROKAR_LIPOPROTEIN"/>
    <property type="match status" value="1"/>
</dbReference>
<proteinExistence type="predicted"/>
<feature type="chain" id="PRO_5043735649" description="Lipoprotein" evidence="2">
    <location>
        <begin position="24"/>
        <end position="252"/>
    </location>
</feature>